<name>A0A6J8D5B3_MYTCO</name>
<sequence length="797" mass="93320">MSLSLTIALLLEYSEDSSVKTKSLLLKSVLDSAGFSPTEIKFNRNCHDFHDFVDNQLIDDVDTIYVGSRAEGIAGGLYYSGEQSDIDAILTFFQECKVYDNDSLNMLSEKEQQDFLENIPKEIEEHLISFALHDREFPGYMMIVWPPSVPLYINNEKIELKTWLDCPYGIVRPSFLPNECAYKLVRQQLAEDLNITKDITNKFEQNGPALTEKCFDNDSNSQTLVSDNVACLGYDYWPSCANNWINRSKDTGWPTEQIIEQVVAEKCLLAPVGHFNSSNKTIQWRLSMRGENVLFGVLNNVQKYCYIMLKIVMKDRIRPLFYRDNENDILSSYCLKNLIFWCAEKEKLNWTYSNLIGCLQTCIQKLIKFLKERYLPHYFIEERNLFNSNLTPTLSTSLQVVLHDFKDNIMDILYLKSFETLQEFSGNFCPELLEKASERSVILQCWDDKIKRLYLDFTTFQLFWLKYDRYPSLESIQKYKDILNKIENYKGTTVFKNEYTVLINSIIGMLSYSLYRQIPQQKQILDEAIKYLDLTKKSPRSCILLRLANFFFMERKFESAIDVCSDISSQIIDITPPKRVWDKVNQSQVYLLTLLLSMKTKSLRKLKEAILATCYSKEIRNGLPLEYYYILDEFKNGMFMQPHFKVTYMTAEMWAVPDVIKYELLSVPEKLKTFYEDRFPCPKYDDVPSIRLHPLLNCYLLQYLCYEALGRRKLCHEVLTKINYLTAKEATVDKNCVLFYNIVAYCNKKSGYYRKATKYILRSLKTKPSRRNAAFGYLKSIIHQSLTLVREWNISSN</sequence>
<dbReference type="Pfam" id="PF20266">
    <property type="entry name" value="Mab-21_C"/>
    <property type="match status" value="1"/>
</dbReference>
<dbReference type="SMART" id="SM01265">
    <property type="entry name" value="Mab-21"/>
    <property type="match status" value="1"/>
</dbReference>
<dbReference type="AlphaFoldDB" id="A0A6J8D5B3"/>
<dbReference type="PANTHER" id="PTHR10656:SF69">
    <property type="entry name" value="MAB-21-LIKE HHH_H2TH-LIKE DOMAIN-CONTAINING PROTEIN"/>
    <property type="match status" value="1"/>
</dbReference>
<accession>A0A6J8D5B3</accession>
<reference evidence="2 3" key="1">
    <citation type="submission" date="2020-06" db="EMBL/GenBank/DDBJ databases">
        <authorList>
            <person name="Li R."/>
            <person name="Bekaert M."/>
        </authorList>
    </citation>
    <scope>NUCLEOTIDE SEQUENCE [LARGE SCALE GENOMIC DNA]</scope>
    <source>
        <strain evidence="3">wild</strain>
    </source>
</reference>
<feature type="domain" description="Mab-21-like HhH/H2TH-like" evidence="1">
    <location>
        <begin position="303"/>
        <end position="390"/>
    </location>
</feature>
<dbReference type="EMBL" id="CACVKT020006653">
    <property type="protein sequence ID" value="CAC5402861.1"/>
    <property type="molecule type" value="Genomic_DNA"/>
</dbReference>
<evidence type="ECO:0000313" key="3">
    <source>
        <dbReference type="Proteomes" id="UP000507470"/>
    </source>
</evidence>
<dbReference type="Gene3D" id="1.10.1410.40">
    <property type="match status" value="1"/>
</dbReference>
<gene>
    <name evidence="2" type="ORF">MCOR_36792</name>
</gene>
<protein>
    <recommendedName>
        <fullName evidence="1">Mab-21-like HhH/H2TH-like domain-containing protein</fullName>
    </recommendedName>
</protein>
<dbReference type="PANTHER" id="PTHR10656">
    <property type="entry name" value="CELL FATE DETERMINING PROTEIN MAB21-RELATED"/>
    <property type="match status" value="1"/>
</dbReference>
<organism evidence="2 3">
    <name type="scientific">Mytilus coruscus</name>
    <name type="common">Sea mussel</name>
    <dbReference type="NCBI Taxonomy" id="42192"/>
    <lineage>
        <taxon>Eukaryota</taxon>
        <taxon>Metazoa</taxon>
        <taxon>Spiralia</taxon>
        <taxon>Lophotrochozoa</taxon>
        <taxon>Mollusca</taxon>
        <taxon>Bivalvia</taxon>
        <taxon>Autobranchia</taxon>
        <taxon>Pteriomorphia</taxon>
        <taxon>Mytilida</taxon>
        <taxon>Mytiloidea</taxon>
        <taxon>Mytilidae</taxon>
        <taxon>Mytilinae</taxon>
        <taxon>Mytilus</taxon>
    </lineage>
</organism>
<evidence type="ECO:0000313" key="2">
    <source>
        <dbReference type="EMBL" id="CAC5402861.1"/>
    </source>
</evidence>
<dbReference type="InterPro" id="IPR046906">
    <property type="entry name" value="Mab-21_HhH/H2TH-like"/>
</dbReference>
<dbReference type="OrthoDB" id="6115691at2759"/>
<dbReference type="InterPro" id="IPR024810">
    <property type="entry name" value="MAB21L/cGLR"/>
</dbReference>
<proteinExistence type="predicted"/>
<keyword evidence="3" id="KW-1185">Reference proteome</keyword>
<evidence type="ECO:0000259" key="1">
    <source>
        <dbReference type="Pfam" id="PF20266"/>
    </source>
</evidence>
<dbReference type="Proteomes" id="UP000507470">
    <property type="component" value="Unassembled WGS sequence"/>
</dbReference>